<reference evidence="4 5" key="1">
    <citation type="submission" date="2018-05" db="EMBL/GenBank/DDBJ databases">
        <title>Genome sequencing of Flavobacterium sp. HYN0049.</title>
        <authorList>
            <person name="Yi H."/>
            <person name="Baek C."/>
        </authorList>
    </citation>
    <scope>NUCLEOTIDE SEQUENCE [LARGE SCALE GENOMIC DNA]</scope>
    <source>
        <strain evidence="4 5">HYN0049</strain>
    </source>
</reference>
<keyword evidence="1" id="KW-0597">Phosphoprotein</keyword>
<dbReference type="AlphaFoldDB" id="A0A2S1SIG5"/>
<dbReference type="SMART" id="SM00850">
    <property type="entry name" value="LytTR"/>
    <property type="match status" value="1"/>
</dbReference>
<name>A0A2S1SIG5_9FLAO</name>
<dbReference type="OrthoDB" id="2168082at2"/>
<dbReference type="InterPro" id="IPR001789">
    <property type="entry name" value="Sig_transdc_resp-reg_receiver"/>
</dbReference>
<dbReference type="InterPro" id="IPR007492">
    <property type="entry name" value="LytTR_DNA-bd_dom"/>
</dbReference>
<dbReference type="EMBL" id="CP029187">
    <property type="protein sequence ID" value="AWI26137.1"/>
    <property type="molecule type" value="Genomic_DNA"/>
</dbReference>
<dbReference type="Pfam" id="PF00072">
    <property type="entry name" value="Response_reg"/>
    <property type="match status" value="1"/>
</dbReference>
<dbReference type="PROSITE" id="PS50930">
    <property type="entry name" value="HTH_LYTTR"/>
    <property type="match status" value="1"/>
</dbReference>
<dbReference type="SUPFAM" id="SSF52172">
    <property type="entry name" value="CheY-like"/>
    <property type="match status" value="1"/>
</dbReference>
<dbReference type="Gene3D" id="3.40.50.2300">
    <property type="match status" value="1"/>
</dbReference>
<dbReference type="Proteomes" id="UP000244937">
    <property type="component" value="Chromosome"/>
</dbReference>
<dbReference type="GO" id="GO:0003677">
    <property type="term" value="F:DNA binding"/>
    <property type="evidence" value="ECO:0007669"/>
    <property type="project" value="UniProtKB-KW"/>
</dbReference>
<evidence type="ECO:0000256" key="1">
    <source>
        <dbReference type="PROSITE-ProRule" id="PRU00169"/>
    </source>
</evidence>
<dbReference type="InterPro" id="IPR046947">
    <property type="entry name" value="LytR-like"/>
</dbReference>
<proteinExistence type="predicted"/>
<protein>
    <submittedName>
        <fullName evidence="4">DNA-binding response regulator</fullName>
    </submittedName>
</protein>
<dbReference type="InterPro" id="IPR011006">
    <property type="entry name" value="CheY-like_superfamily"/>
</dbReference>
<feature type="domain" description="HTH LytTR-type" evidence="3">
    <location>
        <begin position="150"/>
        <end position="253"/>
    </location>
</feature>
<evidence type="ECO:0000259" key="3">
    <source>
        <dbReference type="PROSITE" id="PS50930"/>
    </source>
</evidence>
<evidence type="ECO:0000259" key="2">
    <source>
        <dbReference type="PROSITE" id="PS50110"/>
    </source>
</evidence>
<dbReference type="PANTHER" id="PTHR37299">
    <property type="entry name" value="TRANSCRIPTIONAL REGULATOR-RELATED"/>
    <property type="match status" value="1"/>
</dbReference>
<dbReference type="GO" id="GO:0000156">
    <property type="term" value="F:phosphorelay response regulator activity"/>
    <property type="evidence" value="ECO:0007669"/>
    <property type="project" value="InterPro"/>
</dbReference>
<dbReference type="Pfam" id="PF04397">
    <property type="entry name" value="LytTR"/>
    <property type="match status" value="1"/>
</dbReference>
<feature type="modified residue" description="4-aspartylphosphate" evidence="1">
    <location>
        <position position="57"/>
    </location>
</feature>
<dbReference type="Gene3D" id="2.40.50.1020">
    <property type="entry name" value="LytTr DNA-binding domain"/>
    <property type="match status" value="1"/>
</dbReference>
<dbReference type="SMART" id="SM00448">
    <property type="entry name" value="REC"/>
    <property type="match status" value="1"/>
</dbReference>
<sequence length="254" mass="29266">MKAEITAIIVDDEQLSIDIILEFLKDFPQVNVIGSFRKSSEAVGKIIALKPTLLFLDIQMPVLNGFDIIENIIGTHNPYIIFTTAYDQYAIKAFEVNAIGYLLKPFDREKFAKAMARFESGYASNAVDDTYNRILRILEAKQKESRPDHIMIKDAKRVFFLPITEISYFEAAGDYVKVVCDRNSHLINDSLSHLENKFASDFIRIHRSHLVNRDCIKEFIPYFNGEYQVVMQNGDQLKMSRNYKDNLKAYFPGL</sequence>
<keyword evidence="5" id="KW-1185">Reference proteome</keyword>
<evidence type="ECO:0000313" key="4">
    <source>
        <dbReference type="EMBL" id="AWI26137.1"/>
    </source>
</evidence>
<gene>
    <name evidence="4" type="ORF">HYN49_09635</name>
</gene>
<accession>A0A2S1SIG5</accession>
<organism evidence="4 5">
    <name type="scientific">Flavobacterium pallidum</name>
    <dbReference type="NCBI Taxonomy" id="2172098"/>
    <lineage>
        <taxon>Bacteria</taxon>
        <taxon>Pseudomonadati</taxon>
        <taxon>Bacteroidota</taxon>
        <taxon>Flavobacteriia</taxon>
        <taxon>Flavobacteriales</taxon>
        <taxon>Flavobacteriaceae</taxon>
        <taxon>Flavobacterium</taxon>
    </lineage>
</organism>
<keyword evidence="4" id="KW-0238">DNA-binding</keyword>
<dbReference type="PANTHER" id="PTHR37299:SF1">
    <property type="entry name" value="STAGE 0 SPORULATION PROTEIN A HOMOLOG"/>
    <property type="match status" value="1"/>
</dbReference>
<dbReference type="PROSITE" id="PS50110">
    <property type="entry name" value="RESPONSE_REGULATORY"/>
    <property type="match status" value="1"/>
</dbReference>
<dbReference type="RefSeq" id="WP_108903915.1">
    <property type="nucleotide sequence ID" value="NZ_CP029187.1"/>
</dbReference>
<feature type="domain" description="Response regulatory" evidence="2">
    <location>
        <begin position="6"/>
        <end position="119"/>
    </location>
</feature>
<dbReference type="KEGG" id="fpal:HYN49_09635"/>
<evidence type="ECO:0000313" key="5">
    <source>
        <dbReference type="Proteomes" id="UP000244937"/>
    </source>
</evidence>